<evidence type="ECO:0000256" key="2">
    <source>
        <dbReference type="SAM" id="SignalP"/>
    </source>
</evidence>
<feature type="transmembrane region" description="Helical" evidence="1">
    <location>
        <begin position="36"/>
        <end position="61"/>
    </location>
</feature>
<proteinExistence type="predicted"/>
<sequence>MFCIQLLLPVVFLSHIDSLTPTRVLLAGCVLLELLLSYRPCIMCTLCFLIAMAMAITVGFSSYSSAPSDKMVVHLGWRGQLDAMKGHLNVSLQAK</sequence>
<evidence type="ECO:0000313" key="3">
    <source>
        <dbReference type="EMBL" id="KJE92523.1"/>
    </source>
</evidence>
<evidence type="ECO:0000313" key="4">
    <source>
        <dbReference type="Proteomes" id="UP000008743"/>
    </source>
</evidence>
<keyword evidence="2" id="KW-0732">Signal</keyword>
<organism evidence="3 4">
    <name type="scientific">Capsaspora owczarzaki (strain ATCC 30864)</name>
    <dbReference type="NCBI Taxonomy" id="595528"/>
    <lineage>
        <taxon>Eukaryota</taxon>
        <taxon>Filasterea</taxon>
        <taxon>Capsaspora</taxon>
    </lineage>
</organism>
<protein>
    <recommendedName>
        <fullName evidence="5">Vitamin K epoxide reductase domain-containing protein</fullName>
    </recommendedName>
</protein>
<name>A0A0D2WPE9_CAPO3</name>
<dbReference type="InParanoid" id="A0A0D2WPE9"/>
<evidence type="ECO:0000256" key="1">
    <source>
        <dbReference type="SAM" id="Phobius"/>
    </source>
</evidence>
<keyword evidence="1" id="KW-0812">Transmembrane</keyword>
<dbReference type="Proteomes" id="UP000008743">
    <property type="component" value="Unassembled WGS sequence"/>
</dbReference>
<keyword evidence="1" id="KW-1133">Transmembrane helix</keyword>
<reference evidence="4" key="1">
    <citation type="submission" date="2011-02" db="EMBL/GenBank/DDBJ databases">
        <title>The Genome Sequence of Capsaspora owczarzaki ATCC 30864.</title>
        <authorList>
            <person name="Russ C."/>
            <person name="Cuomo C."/>
            <person name="Burger G."/>
            <person name="Gray M.W."/>
            <person name="Holland P.W.H."/>
            <person name="King N."/>
            <person name="Lang F.B.F."/>
            <person name="Roger A.J."/>
            <person name="Ruiz-Trillo I."/>
            <person name="Young S.K."/>
            <person name="Zeng Q."/>
            <person name="Gargeya S."/>
            <person name="Alvarado L."/>
            <person name="Berlin A."/>
            <person name="Chapman S.B."/>
            <person name="Chen Z."/>
            <person name="Freedman E."/>
            <person name="Gellesch M."/>
            <person name="Goldberg J."/>
            <person name="Griggs A."/>
            <person name="Gujja S."/>
            <person name="Heilman E."/>
            <person name="Heiman D."/>
            <person name="Howarth C."/>
            <person name="Mehta T."/>
            <person name="Neiman D."/>
            <person name="Pearson M."/>
            <person name="Roberts A."/>
            <person name="Saif S."/>
            <person name="Shea T."/>
            <person name="Shenoy N."/>
            <person name="Sisk P."/>
            <person name="Stolte C."/>
            <person name="Sykes S."/>
            <person name="White J."/>
            <person name="Yandava C."/>
            <person name="Haas B."/>
            <person name="Nusbaum C."/>
            <person name="Birren B."/>
        </authorList>
    </citation>
    <scope>NUCLEOTIDE SEQUENCE</scope>
    <source>
        <strain evidence="4">ATCC 30864</strain>
    </source>
</reference>
<keyword evidence="4" id="KW-1185">Reference proteome</keyword>
<feature type="signal peptide" evidence="2">
    <location>
        <begin position="1"/>
        <end position="18"/>
    </location>
</feature>
<accession>A0A0D2WPE9</accession>
<feature type="chain" id="PRO_5002270087" description="Vitamin K epoxide reductase domain-containing protein" evidence="2">
    <location>
        <begin position="19"/>
        <end position="95"/>
    </location>
</feature>
<keyword evidence="1" id="KW-0472">Membrane</keyword>
<dbReference type="AlphaFoldDB" id="A0A0D2WPE9"/>
<dbReference type="EMBL" id="KE346364">
    <property type="protein sequence ID" value="KJE92523.1"/>
    <property type="molecule type" value="Genomic_DNA"/>
</dbReference>
<evidence type="ECO:0008006" key="5">
    <source>
        <dbReference type="Google" id="ProtNLM"/>
    </source>
</evidence>
<gene>
    <name evidence="3" type="ORF">CAOG_009674</name>
</gene>
<dbReference type="OrthoDB" id="2093442at2759"/>